<dbReference type="KEGG" id="cci:CC1G_12883"/>
<dbReference type="GeneID" id="6014996"/>
<comment type="caution">
    <text evidence="1">The sequence shown here is derived from an EMBL/GenBank/DDBJ whole genome shotgun (WGS) entry which is preliminary data.</text>
</comment>
<dbReference type="RefSeq" id="XP_001838412.2">
    <property type="nucleotide sequence ID" value="XM_001838360.2"/>
</dbReference>
<evidence type="ECO:0000313" key="1">
    <source>
        <dbReference type="EMBL" id="EAU83416.2"/>
    </source>
</evidence>
<evidence type="ECO:0000313" key="2">
    <source>
        <dbReference type="Proteomes" id="UP000001861"/>
    </source>
</evidence>
<protein>
    <submittedName>
        <fullName evidence="1">Uncharacterized protein</fullName>
    </submittedName>
</protein>
<dbReference type="HOGENOM" id="CLU_1959466_0_0_1"/>
<sequence>MAFSLWEGLFPEHRSTFLGAGYLRKRRIKLKNAYLEYKFGSARNTKPCRRWREVLRDIEGHREKLLAAEMWGLIDQKKIPRNPKAEVNWFDYLDPKAGPPPFTTLEQYHIPLKYRDVAHISKAAAYYH</sequence>
<organism evidence="1 2">
    <name type="scientific">Coprinopsis cinerea (strain Okayama-7 / 130 / ATCC MYA-4618 / FGSC 9003)</name>
    <name type="common">Inky cap fungus</name>
    <name type="synonym">Hormographiella aspergillata</name>
    <dbReference type="NCBI Taxonomy" id="240176"/>
    <lineage>
        <taxon>Eukaryota</taxon>
        <taxon>Fungi</taxon>
        <taxon>Dikarya</taxon>
        <taxon>Basidiomycota</taxon>
        <taxon>Agaricomycotina</taxon>
        <taxon>Agaricomycetes</taxon>
        <taxon>Agaricomycetidae</taxon>
        <taxon>Agaricales</taxon>
        <taxon>Agaricineae</taxon>
        <taxon>Psathyrellaceae</taxon>
        <taxon>Coprinopsis</taxon>
    </lineage>
</organism>
<dbReference type="VEuPathDB" id="FungiDB:CC1G_12883"/>
<dbReference type="InParanoid" id="A8P2W1"/>
<gene>
    <name evidence="1" type="ORF">CC1G_12883</name>
</gene>
<dbReference type="Proteomes" id="UP000001861">
    <property type="component" value="Unassembled WGS sequence"/>
</dbReference>
<name>A8P2W1_COPC7</name>
<dbReference type="AlphaFoldDB" id="A8P2W1"/>
<dbReference type="EMBL" id="AACS02000013">
    <property type="protein sequence ID" value="EAU83416.2"/>
    <property type="molecule type" value="Genomic_DNA"/>
</dbReference>
<proteinExistence type="predicted"/>
<keyword evidence="2" id="KW-1185">Reference proteome</keyword>
<reference evidence="1 2" key="1">
    <citation type="journal article" date="2010" name="Proc. Natl. Acad. Sci. U.S.A.">
        <title>Insights into evolution of multicellular fungi from the assembled chromosomes of the mushroom Coprinopsis cinerea (Coprinus cinereus).</title>
        <authorList>
            <person name="Stajich J.E."/>
            <person name="Wilke S.K."/>
            <person name="Ahren D."/>
            <person name="Au C.H."/>
            <person name="Birren B.W."/>
            <person name="Borodovsky M."/>
            <person name="Burns C."/>
            <person name="Canback B."/>
            <person name="Casselton L.A."/>
            <person name="Cheng C.K."/>
            <person name="Deng J."/>
            <person name="Dietrich F.S."/>
            <person name="Fargo D.C."/>
            <person name="Farman M.L."/>
            <person name="Gathman A.C."/>
            <person name="Goldberg J."/>
            <person name="Guigo R."/>
            <person name="Hoegger P.J."/>
            <person name="Hooker J.B."/>
            <person name="Huggins A."/>
            <person name="James T.Y."/>
            <person name="Kamada T."/>
            <person name="Kilaru S."/>
            <person name="Kodira C."/>
            <person name="Kues U."/>
            <person name="Kupfer D."/>
            <person name="Kwan H.S."/>
            <person name="Lomsadze A."/>
            <person name="Li W."/>
            <person name="Lilly W.W."/>
            <person name="Ma L.J."/>
            <person name="Mackey A.J."/>
            <person name="Manning G."/>
            <person name="Martin F."/>
            <person name="Muraguchi H."/>
            <person name="Natvig D.O."/>
            <person name="Palmerini H."/>
            <person name="Ramesh M.A."/>
            <person name="Rehmeyer C.J."/>
            <person name="Roe B.A."/>
            <person name="Shenoy N."/>
            <person name="Stanke M."/>
            <person name="Ter-Hovhannisyan V."/>
            <person name="Tunlid A."/>
            <person name="Velagapudi R."/>
            <person name="Vision T.J."/>
            <person name="Zeng Q."/>
            <person name="Zolan M.E."/>
            <person name="Pukkila P.J."/>
        </authorList>
    </citation>
    <scope>NUCLEOTIDE SEQUENCE [LARGE SCALE GENOMIC DNA]</scope>
    <source>
        <strain evidence="2">Okayama-7 / 130 / ATCC MYA-4618 / FGSC 9003</strain>
    </source>
</reference>
<accession>A8P2W1</accession>